<dbReference type="GO" id="GO:0019867">
    <property type="term" value="C:outer membrane"/>
    <property type="evidence" value="ECO:0007669"/>
    <property type="project" value="InterPro"/>
</dbReference>
<dbReference type="Pfam" id="PF06725">
    <property type="entry name" value="3D"/>
    <property type="match status" value="1"/>
</dbReference>
<dbReference type="Proteomes" id="UP000515823">
    <property type="component" value="Chromosome"/>
</dbReference>
<proteinExistence type="predicted"/>
<dbReference type="CDD" id="cd14667">
    <property type="entry name" value="3D_containing_proteins"/>
    <property type="match status" value="1"/>
</dbReference>
<evidence type="ECO:0000256" key="1">
    <source>
        <dbReference type="SAM" id="MobiDB-lite"/>
    </source>
</evidence>
<reference evidence="3 4" key="1">
    <citation type="submission" date="2020-08" db="EMBL/GenBank/DDBJ databases">
        <authorList>
            <person name="Liu C."/>
            <person name="Sun Q."/>
        </authorList>
    </citation>
    <scope>NUCLEOTIDE SEQUENCE [LARGE SCALE GENOMIC DNA]</scope>
    <source>
        <strain evidence="3 4">NSJ-38</strain>
    </source>
</reference>
<dbReference type="InterPro" id="IPR059180">
    <property type="entry name" value="3D_YorM"/>
</dbReference>
<evidence type="ECO:0000313" key="3">
    <source>
        <dbReference type="EMBL" id="QNM06545.1"/>
    </source>
</evidence>
<feature type="domain" description="3D" evidence="2">
    <location>
        <begin position="148"/>
        <end position="209"/>
    </location>
</feature>
<evidence type="ECO:0000313" key="4">
    <source>
        <dbReference type="Proteomes" id="UP000515823"/>
    </source>
</evidence>
<organism evidence="3 4">
    <name type="scientific">Qiania dongpingensis</name>
    <dbReference type="NCBI Taxonomy" id="2763669"/>
    <lineage>
        <taxon>Bacteria</taxon>
        <taxon>Bacillati</taxon>
        <taxon>Bacillota</taxon>
        <taxon>Clostridia</taxon>
        <taxon>Lachnospirales</taxon>
        <taxon>Lachnospiraceae</taxon>
        <taxon>Qiania</taxon>
    </lineage>
</organism>
<feature type="region of interest" description="Disordered" evidence="1">
    <location>
        <begin position="67"/>
        <end position="109"/>
    </location>
</feature>
<dbReference type="KEGG" id="qdo:H9Q78_05275"/>
<dbReference type="InterPro" id="IPR010611">
    <property type="entry name" value="3D_dom"/>
</dbReference>
<dbReference type="EMBL" id="CP060634">
    <property type="protein sequence ID" value="QNM06545.1"/>
    <property type="molecule type" value="Genomic_DNA"/>
</dbReference>
<protein>
    <submittedName>
        <fullName evidence="3">3D domain-containing protein</fullName>
    </submittedName>
</protein>
<dbReference type="RefSeq" id="WP_249304067.1">
    <property type="nucleotide sequence ID" value="NZ_CP060634.1"/>
</dbReference>
<dbReference type="Gene3D" id="2.40.40.10">
    <property type="entry name" value="RlpA-like domain"/>
    <property type="match status" value="1"/>
</dbReference>
<gene>
    <name evidence="3" type="ORF">H9Q78_05275</name>
</gene>
<sequence>MKAGFVIGLGLCLMASPVKSYGPAQVGNHMAGFNSQWVRNYEPAKEDGVSRVGEPDWEASETVEAAQVQTDAGSAETEPAIPTEVPERTEAAQEEDYEAGQEPDEEAGGEWISLGDDWVITYYCPLECCNDQWAWQTSTQAPMQLHHTIAVDPSVIPYYSHVRIGGLDYEYVAEDCGGGIKGKRIDVLVANCTIANEMGVDRNVEVWVQK</sequence>
<name>A0A7G9G6W3_9FIRM</name>
<feature type="compositionally biased region" description="Acidic residues" evidence="1">
    <location>
        <begin position="92"/>
        <end position="108"/>
    </location>
</feature>
<dbReference type="GO" id="GO:0009254">
    <property type="term" value="P:peptidoglycan turnover"/>
    <property type="evidence" value="ECO:0007669"/>
    <property type="project" value="InterPro"/>
</dbReference>
<evidence type="ECO:0000259" key="2">
    <source>
        <dbReference type="Pfam" id="PF06725"/>
    </source>
</evidence>
<dbReference type="InterPro" id="IPR036908">
    <property type="entry name" value="RlpA-like_sf"/>
</dbReference>
<dbReference type="SUPFAM" id="SSF50685">
    <property type="entry name" value="Barwin-like endoglucanases"/>
    <property type="match status" value="1"/>
</dbReference>
<dbReference type="AlphaFoldDB" id="A0A7G9G6W3"/>
<keyword evidence="4" id="KW-1185">Reference proteome</keyword>
<dbReference type="GO" id="GO:0004553">
    <property type="term" value="F:hydrolase activity, hydrolyzing O-glycosyl compounds"/>
    <property type="evidence" value="ECO:0007669"/>
    <property type="project" value="InterPro"/>
</dbReference>
<accession>A0A7G9G6W3</accession>